<evidence type="ECO:0000256" key="1">
    <source>
        <dbReference type="ARBA" id="ARBA00004141"/>
    </source>
</evidence>
<dbReference type="AlphaFoldDB" id="A0A1W1EKF6"/>
<proteinExistence type="inferred from homology"/>
<reference evidence="7" key="1">
    <citation type="submission" date="2016-10" db="EMBL/GenBank/DDBJ databases">
        <authorList>
            <person name="de Groot N.N."/>
        </authorList>
    </citation>
    <scope>NUCLEOTIDE SEQUENCE</scope>
</reference>
<feature type="transmembrane region" description="Helical" evidence="6">
    <location>
        <begin position="33"/>
        <end position="55"/>
    </location>
</feature>
<dbReference type="EMBL" id="FRYL01000038">
    <property type="protein sequence ID" value="SHO81317.1"/>
    <property type="molecule type" value="Genomic_DNA"/>
</dbReference>
<protein>
    <submittedName>
        <fullName evidence="7">Zinc ABC transporter, inner membrane permease protein ZnuB</fullName>
    </submittedName>
</protein>
<comment type="subcellular location">
    <subcellularLocation>
        <location evidence="1">Membrane</location>
        <topology evidence="1">Multi-pass membrane protein</topology>
    </subcellularLocation>
</comment>
<evidence type="ECO:0000256" key="6">
    <source>
        <dbReference type="SAM" id="Phobius"/>
    </source>
</evidence>
<dbReference type="PANTHER" id="PTHR30477:SF19">
    <property type="entry name" value="METAL ABC TRANSPORTER PERMEASE"/>
    <property type="match status" value="1"/>
</dbReference>
<feature type="transmembrane region" description="Helical" evidence="6">
    <location>
        <begin position="61"/>
        <end position="78"/>
    </location>
</feature>
<evidence type="ECO:0000313" key="7">
    <source>
        <dbReference type="EMBL" id="SHO81317.1"/>
    </source>
</evidence>
<evidence type="ECO:0000256" key="4">
    <source>
        <dbReference type="ARBA" id="ARBA00022989"/>
    </source>
</evidence>
<accession>A0A1W1EKF6</accession>
<evidence type="ECO:0000256" key="2">
    <source>
        <dbReference type="ARBA" id="ARBA00008034"/>
    </source>
</evidence>
<keyword evidence="5 6" id="KW-0472">Membrane</keyword>
<evidence type="ECO:0000256" key="3">
    <source>
        <dbReference type="ARBA" id="ARBA00022692"/>
    </source>
</evidence>
<keyword evidence="4 6" id="KW-1133">Transmembrane helix</keyword>
<feature type="transmembrane region" description="Helical" evidence="6">
    <location>
        <begin position="200"/>
        <end position="219"/>
    </location>
</feature>
<dbReference type="GO" id="GO:0043190">
    <property type="term" value="C:ATP-binding cassette (ABC) transporter complex"/>
    <property type="evidence" value="ECO:0007669"/>
    <property type="project" value="InterPro"/>
</dbReference>
<gene>
    <name evidence="7" type="ORF">MNB_SV-15-883</name>
</gene>
<organism evidence="7">
    <name type="scientific">hydrothermal vent metagenome</name>
    <dbReference type="NCBI Taxonomy" id="652676"/>
    <lineage>
        <taxon>unclassified sequences</taxon>
        <taxon>metagenomes</taxon>
        <taxon>ecological metagenomes</taxon>
    </lineage>
</organism>
<feature type="transmembrane region" description="Helical" evidence="6">
    <location>
        <begin position="85"/>
        <end position="105"/>
    </location>
</feature>
<feature type="transmembrane region" description="Helical" evidence="6">
    <location>
        <begin position="175"/>
        <end position="193"/>
    </location>
</feature>
<feature type="transmembrane region" description="Helical" evidence="6">
    <location>
        <begin position="6"/>
        <end position="26"/>
    </location>
</feature>
<keyword evidence="3 6" id="KW-0812">Transmembrane</keyword>
<dbReference type="PANTHER" id="PTHR30477">
    <property type="entry name" value="ABC-TRANSPORTER METAL-BINDING PROTEIN"/>
    <property type="match status" value="1"/>
</dbReference>
<sequence length="246" mass="27232">MQIIELFLPALILIFLLVYIHAIFGIEIIKRGVIFTDLAIGQISAIGIAISVVFFDGGFQSAFVFIFALIGALLITYATQKIEHIEAFIGMLYALGASTIMMILANTPDAMELFSKLSATDILFTSTDEVYKSATLYLFISIIMFKLYPRTSGLIKELIFFVSLAMVVTSSVQSAGVLVVFTLLVSPAFIALHQKRFKPLFFAWSFGITLSILAIIISYNFDLPTGYSIVFVMSFASVLSMFKRDN</sequence>
<dbReference type="GO" id="GO:0055085">
    <property type="term" value="P:transmembrane transport"/>
    <property type="evidence" value="ECO:0007669"/>
    <property type="project" value="InterPro"/>
</dbReference>
<dbReference type="Pfam" id="PF00950">
    <property type="entry name" value="ABC-3"/>
    <property type="match status" value="1"/>
</dbReference>
<evidence type="ECO:0000256" key="5">
    <source>
        <dbReference type="ARBA" id="ARBA00023136"/>
    </source>
</evidence>
<dbReference type="InterPro" id="IPR001626">
    <property type="entry name" value="ABC_TroCD"/>
</dbReference>
<dbReference type="GO" id="GO:0010043">
    <property type="term" value="P:response to zinc ion"/>
    <property type="evidence" value="ECO:0007669"/>
    <property type="project" value="TreeGrafter"/>
</dbReference>
<dbReference type="SUPFAM" id="SSF81345">
    <property type="entry name" value="ABC transporter involved in vitamin B12 uptake, BtuC"/>
    <property type="match status" value="1"/>
</dbReference>
<dbReference type="InterPro" id="IPR037294">
    <property type="entry name" value="ABC_BtuC-like"/>
</dbReference>
<comment type="similarity">
    <text evidence="2">Belongs to the ABC-3 integral membrane protein family.</text>
</comment>
<feature type="transmembrane region" description="Helical" evidence="6">
    <location>
        <begin position="225"/>
        <end position="242"/>
    </location>
</feature>
<name>A0A1W1EKF6_9ZZZZ</name>